<feature type="compositionally biased region" description="Basic and acidic residues" evidence="5">
    <location>
        <begin position="350"/>
        <end position="365"/>
    </location>
</feature>
<proteinExistence type="evidence at transcript level"/>
<name>H9B9P3_EIMTE</name>
<dbReference type="GO" id="GO:0000027">
    <property type="term" value="P:ribosomal large subunit assembly"/>
    <property type="evidence" value="ECO:0007669"/>
    <property type="project" value="InterPro"/>
</dbReference>
<dbReference type="EMBL" id="JN987480">
    <property type="protein sequence ID" value="AET50703.1"/>
    <property type="molecule type" value="mRNA"/>
</dbReference>
<reference evidence="7" key="1">
    <citation type="journal article" date="2012" name="BMC Genomics">
        <title>Characterisation of full-length cDNA sequences provides insights into the Eimeria tenella transcriptome.</title>
        <authorList>
            <person name="Amiruddin N."/>
            <person name="Lee X.W."/>
            <person name="Blake D.P."/>
            <person name="Suzuki Y."/>
            <person name="Tay Y.L."/>
            <person name="Lim L.S."/>
            <person name="Tomley F.M."/>
            <person name="Watanabe J."/>
            <person name="Sugimoto C."/>
            <person name="Wan K.L."/>
        </authorList>
    </citation>
    <scope>NUCLEOTIDE SEQUENCE</scope>
    <source>
        <strain evidence="7">Houghton</strain>
    </source>
</reference>
<feature type="region of interest" description="Disordered" evidence="5">
    <location>
        <begin position="417"/>
        <end position="447"/>
    </location>
</feature>
<dbReference type="PROSITE" id="PS50833">
    <property type="entry name" value="BRIX"/>
    <property type="match status" value="1"/>
</dbReference>
<evidence type="ECO:0000256" key="4">
    <source>
        <dbReference type="RuleBase" id="RU367086"/>
    </source>
</evidence>
<dbReference type="Proteomes" id="UP000030747">
    <property type="component" value="Unassembled WGS sequence"/>
</dbReference>
<evidence type="ECO:0000256" key="2">
    <source>
        <dbReference type="ARBA" id="ARBA00010782"/>
    </source>
</evidence>
<dbReference type="Pfam" id="PF04427">
    <property type="entry name" value="Brix"/>
    <property type="match status" value="1"/>
</dbReference>
<feature type="compositionally biased region" description="Basic and acidic residues" evidence="5">
    <location>
        <begin position="430"/>
        <end position="447"/>
    </location>
</feature>
<dbReference type="GeneID" id="25254776"/>
<dbReference type="AlphaFoldDB" id="H9B9P3"/>
<evidence type="ECO:0000256" key="5">
    <source>
        <dbReference type="SAM" id="MobiDB-lite"/>
    </source>
</evidence>
<organism evidence="7">
    <name type="scientific">Eimeria tenella</name>
    <name type="common">Coccidian parasite</name>
    <dbReference type="NCBI Taxonomy" id="5802"/>
    <lineage>
        <taxon>Eukaryota</taxon>
        <taxon>Sar</taxon>
        <taxon>Alveolata</taxon>
        <taxon>Apicomplexa</taxon>
        <taxon>Conoidasida</taxon>
        <taxon>Coccidia</taxon>
        <taxon>Eucoccidiorida</taxon>
        <taxon>Eimeriorina</taxon>
        <taxon>Eimeriidae</taxon>
        <taxon>Eimeria</taxon>
    </lineage>
</organism>
<protein>
    <recommendedName>
        <fullName evidence="4">Ribosome production factor 2 homolog</fullName>
    </recommendedName>
    <alternativeName>
        <fullName evidence="4">Ribosome biogenesis protein RPF2 homolog</fullName>
    </alternativeName>
</protein>
<comment type="subcellular location">
    <subcellularLocation>
        <location evidence="1 4">Nucleus</location>
        <location evidence="1 4">Nucleolus</location>
    </subcellularLocation>
</comment>
<evidence type="ECO:0000256" key="1">
    <source>
        <dbReference type="ARBA" id="ARBA00004604"/>
    </source>
</evidence>
<keyword evidence="3 4" id="KW-0539">Nucleus</keyword>
<dbReference type="GO" id="GO:0000463">
    <property type="term" value="P:maturation of LSU-rRNA from tricistronic rRNA transcript (SSU-rRNA, 5.8S rRNA, LSU-rRNA)"/>
    <property type="evidence" value="ECO:0007669"/>
    <property type="project" value="TreeGrafter"/>
</dbReference>
<accession>H9B9P3</accession>
<dbReference type="PANTHER" id="PTHR12728">
    <property type="entry name" value="BRIX DOMAIN CONTAINING PROTEIN"/>
    <property type="match status" value="1"/>
</dbReference>
<evidence type="ECO:0000256" key="3">
    <source>
        <dbReference type="ARBA" id="ARBA00023242"/>
    </source>
</evidence>
<evidence type="ECO:0000313" key="9">
    <source>
        <dbReference type="Proteomes" id="UP000030747"/>
    </source>
</evidence>
<dbReference type="EMBL" id="HG675673">
    <property type="protein sequence ID" value="CDJ41820.1"/>
    <property type="molecule type" value="Genomic_DNA"/>
</dbReference>
<dbReference type="OMA" id="AEMWKSA"/>
<dbReference type="OrthoDB" id="407658at2759"/>
<gene>
    <name evidence="8" type="ORF">ETH_00028415</name>
</gene>
<dbReference type="GO" id="GO:0019843">
    <property type="term" value="F:rRNA binding"/>
    <property type="evidence" value="ECO:0007669"/>
    <property type="project" value="UniProtKB-UniRule"/>
</dbReference>
<evidence type="ECO:0000313" key="8">
    <source>
        <dbReference type="EMBL" id="CDJ41820.1"/>
    </source>
</evidence>
<dbReference type="PANTHER" id="PTHR12728:SF0">
    <property type="entry name" value="RIBOSOME PRODUCTION FACTOR 2 HOMOLOG"/>
    <property type="match status" value="1"/>
</dbReference>
<keyword evidence="9" id="KW-1185">Reference proteome</keyword>
<feature type="region of interest" description="Disordered" evidence="5">
    <location>
        <begin position="1"/>
        <end position="52"/>
    </location>
</feature>
<dbReference type="InterPro" id="IPR007109">
    <property type="entry name" value="Brix"/>
</dbReference>
<feature type="domain" description="Brix" evidence="6">
    <location>
        <begin position="74"/>
        <end position="342"/>
    </location>
</feature>
<sequence length="447" mass="47490">MGKSAKKAKGEGKKAGIGALKRGAGGKQNMKSKGQTHKGTWGDLSGLSATRKAKTHKGRRILAARESESFAAVKSLLLLRGSRCSADLLGLLGDLRDLKKPNAVYLSQRKQENLHPFENAEPIEYLARKNGCGLFAYASSSKKRPARLVLGRVYDNQILDMQEFAVAHYTPAAAFAAVQAPAAGSAPLLLLQGGLWDVSDEMRNARNIFGDLFRAAEVPPDGPTQKLYLGGVDRLIAVSAVQATPGSAATAATTAAAAKAVIGGSEDCETEAPASGATTDGTDAPAADSGYSGDVLICVRHYRIALVKTADAGGVGGPAVKLVEVGPQIDLRPDRVRLPSAEMWKSAMKSLEKAKAEERRERQKAAADGQGTVGDPQGSRKVHGSQALPKKKSKNITTNAFGDSVGRVYVGNTDFTRLKQIQSPMLHKLRREENKGKKQKRQEQTAE</sequence>
<reference evidence="8" key="2">
    <citation type="submission" date="2013-10" db="EMBL/GenBank/DDBJ databases">
        <title>Genomic analysis of the causative agents of coccidiosis in chickens.</title>
        <authorList>
            <person name="Reid A.J."/>
            <person name="Blake D."/>
            <person name="Billington K."/>
            <person name="Browne H."/>
            <person name="Dunn M."/>
            <person name="Hung S."/>
            <person name="Kawahara F."/>
            <person name="Miranda-Saavedra D."/>
            <person name="Mourier T."/>
            <person name="Nagra H."/>
            <person name="Otto T.D."/>
            <person name="Rawlings N."/>
            <person name="Sanchez A."/>
            <person name="Sanders M."/>
            <person name="Subramaniam C."/>
            <person name="Tay Y."/>
            <person name="Dear P."/>
            <person name="Doerig C."/>
            <person name="Gruber A."/>
            <person name="Parkinson J."/>
            <person name="Shirley M."/>
            <person name="Wan K.L."/>
            <person name="Berriman M."/>
            <person name="Tomley F."/>
            <person name="Pain A."/>
        </authorList>
    </citation>
    <scope>NUCLEOTIDE SEQUENCE [LARGE SCALE GENOMIC DNA]</scope>
    <source>
        <strain evidence="8">Houghton</strain>
    </source>
</reference>
<dbReference type="VEuPathDB" id="ToxoDB:ETH2_0315400"/>
<reference evidence="8" key="3">
    <citation type="submission" date="2013-10" db="EMBL/GenBank/DDBJ databases">
        <authorList>
            <person name="Aslett M."/>
        </authorList>
    </citation>
    <scope>NUCLEOTIDE SEQUENCE [LARGE SCALE GENOMIC DNA]</scope>
    <source>
        <strain evidence="8">Houghton</strain>
    </source>
</reference>
<feature type="region of interest" description="Disordered" evidence="5">
    <location>
        <begin position="349"/>
        <end position="403"/>
    </location>
</feature>
<dbReference type="InterPro" id="IPR039770">
    <property type="entry name" value="Rpf2"/>
</dbReference>
<dbReference type="GO" id="GO:0005730">
    <property type="term" value="C:nucleolus"/>
    <property type="evidence" value="ECO:0007669"/>
    <property type="project" value="UniProtKB-SubCell"/>
</dbReference>
<dbReference type="RefSeq" id="XP_013232570.1">
    <property type="nucleotide sequence ID" value="XM_013377116.1"/>
</dbReference>
<dbReference type="VEuPathDB" id="ToxoDB:ETH_00028415"/>
<comment type="similarity">
    <text evidence="2 4">Belongs to the RPF2 family.</text>
</comment>
<dbReference type="SMART" id="SM00879">
    <property type="entry name" value="Brix"/>
    <property type="match status" value="1"/>
</dbReference>
<evidence type="ECO:0000259" key="6">
    <source>
        <dbReference type="PROSITE" id="PS50833"/>
    </source>
</evidence>
<evidence type="ECO:0000313" key="7">
    <source>
        <dbReference type="EMBL" id="AET50703.1"/>
    </source>
</evidence>